<dbReference type="EMBL" id="FNQN01000001">
    <property type="protein sequence ID" value="SDZ75140.1"/>
    <property type="molecule type" value="Genomic_DNA"/>
</dbReference>
<evidence type="ECO:0000313" key="10">
    <source>
        <dbReference type="EMBL" id="SDZ75140.1"/>
    </source>
</evidence>
<keyword evidence="11" id="KW-1185">Reference proteome</keyword>
<dbReference type="Proteomes" id="UP000199409">
    <property type="component" value="Unassembled WGS sequence"/>
</dbReference>
<dbReference type="CDD" id="cd00082">
    <property type="entry name" value="HisKA"/>
    <property type="match status" value="1"/>
</dbReference>
<reference evidence="10 11" key="1">
    <citation type="submission" date="2016-10" db="EMBL/GenBank/DDBJ databases">
        <authorList>
            <person name="de Groot N.N."/>
        </authorList>
    </citation>
    <scope>NUCLEOTIDE SEQUENCE [LARGE SCALE GENOMIC DNA]</scope>
    <source>
        <strain evidence="10 11">DSM 7343</strain>
    </source>
</reference>
<keyword evidence="7" id="KW-1133">Transmembrane helix</keyword>
<dbReference type="InterPro" id="IPR036097">
    <property type="entry name" value="HisK_dim/P_sf"/>
</dbReference>
<dbReference type="Pfam" id="PF02518">
    <property type="entry name" value="HATPase_c"/>
    <property type="match status" value="1"/>
</dbReference>
<feature type="domain" description="Histidine kinase" evidence="8">
    <location>
        <begin position="309"/>
        <end position="519"/>
    </location>
</feature>
<dbReference type="GO" id="GO:0016020">
    <property type="term" value="C:membrane"/>
    <property type="evidence" value="ECO:0007669"/>
    <property type="project" value="UniProtKB-SubCell"/>
</dbReference>
<evidence type="ECO:0000256" key="6">
    <source>
        <dbReference type="ARBA" id="ARBA00022777"/>
    </source>
</evidence>
<evidence type="ECO:0000259" key="9">
    <source>
        <dbReference type="PROSITE" id="PS50885"/>
    </source>
</evidence>
<feature type="transmembrane region" description="Helical" evidence="7">
    <location>
        <begin position="6"/>
        <end position="29"/>
    </location>
</feature>
<sequence length="535" mass="59268">MRIRLALRYTAISSLILLVVMSISAYLHIEKVQKVFAQWTVQEAGELSEMIVRDSHHLMLADNNEQLQLMIEDIGRNPRIKRARILGKEGVVVFSMNKHEIGTTLGENDESCSFCHLTGSKVLVDVPIEERSRTFSDENGTQYLSITRGIYNEPSCYTAACHAHSADEKKIGVLDMVVSQGPMVDLAHSHHKDVIVSTMVMLIILSLCHYFLTRKHICDPIQGLLVQTQALSAGDLTARVKHLSGDEIGELGESFNVMADNLAQAQIELKEWGYTLEHKVEMRTAEITDMQGQLLRSAKLASMGELVAGVAHEINNPLTGILMFASLSSKTPDLPQQVKENLELIVAETGRCAKIVRGLLEFARESFPEKNPDSINRIIEHTLELVSHQIIFQDVDIRYQGEDGLPDLEVDTDQLQQVFLNMLINAGQAMPSGGTLKITTKLLEKSHEVEIIIEDTGAGISQENLDKIFDPFFSTKAQKGFGLGLSVSYGIINNHGGHVDVKSREGEGTRFSIYLPVAQTVSLEEPDNGEPSEES</sequence>
<dbReference type="InterPro" id="IPR005467">
    <property type="entry name" value="His_kinase_dom"/>
</dbReference>
<feature type="domain" description="HAMP" evidence="9">
    <location>
        <begin position="215"/>
        <end position="267"/>
    </location>
</feature>
<dbReference type="Pfam" id="PF00512">
    <property type="entry name" value="HisKA"/>
    <property type="match status" value="1"/>
</dbReference>
<dbReference type="SMART" id="SM00304">
    <property type="entry name" value="HAMP"/>
    <property type="match status" value="1"/>
</dbReference>
<name>A0A1H3VK45_9BACT</name>
<keyword evidence="7" id="KW-0812">Transmembrane</keyword>
<dbReference type="EC" id="2.7.13.3" evidence="3"/>
<dbReference type="PROSITE" id="PS50885">
    <property type="entry name" value="HAMP"/>
    <property type="match status" value="1"/>
</dbReference>
<dbReference type="SMART" id="SM00388">
    <property type="entry name" value="HisKA"/>
    <property type="match status" value="1"/>
</dbReference>
<dbReference type="AlphaFoldDB" id="A0A1H3VK45"/>
<keyword evidence="6 10" id="KW-0418">Kinase</keyword>
<organism evidence="10 11">
    <name type="scientific">Desulfuromusa kysingii</name>
    <dbReference type="NCBI Taxonomy" id="37625"/>
    <lineage>
        <taxon>Bacteria</taxon>
        <taxon>Pseudomonadati</taxon>
        <taxon>Thermodesulfobacteriota</taxon>
        <taxon>Desulfuromonadia</taxon>
        <taxon>Desulfuromonadales</taxon>
        <taxon>Geopsychrobacteraceae</taxon>
        <taxon>Desulfuromusa</taxon>
    </lineage>
</organism>
<comment type="catalytic activity">
    <reaction evidence="1">
        <text>ATP + protein L-histidine = ADP + protein N-phospho-L-histidine.</text>
        <dbReference type="EC" id="2.7.13.3"/>
    </reaction>
</comment>
<protein>
    <recommendedName>
        <fullName evidence="3">histidine kinase</fullName>
        <ecNumber evidence="3">2.7.13.3</ecNumber>
    </recommendedName>
</protein>
<comment type="subcellular location">
    <subcellularLocation>
        <location evidence="2">Membrane</location>
    </subcellularLocation>
</comment>
<dbReference type="SMART" id="SM00387">
    <property type="entry name" value="HATPase_c"/>
    <property type="match status" value="1"/>
</dbReference>
<dbReference type="Gene3D" id="1.10.287.130">
    <property type="match status" value="1"/>
</dbReference>
<dbReference type="OrthoDB" id="9781147at2"/>
<dbReference type="SUPFAM" id="SSF47384">
    <property type="entry name" value="Homodimeric domain of signal transducing histidine kinase"/>
    <property type="match status" value="1"/>
</dbReference>
<evidence type="ECO:0000256" key="5">
    <source>
        <dbReference type="ARBA" id="ARBA00022679"/>
    </source>
</evidence>
<accession>A0A1H3VK45</accession>
<evidence type="ECO:0000256" key="2">
    <source>
        <dbReference type="ARBA" id="ARBA00004370"/>
    </source>
</evidence>
<dbReference type="Gene3D" id="3.30.450.290">
    <property type="match status" value="1"/>
</dbReference>
<dbReference type="CDD" id="cd06225">
    <property type="entry name" value="HAMP"/>
    <property type="match status" value="1"/>
</dbReference>
<dbReference type="GO" id="GO:0000155">
    <property type="term" value="F:phosphorelay sensor kinase activity"/>
    <property type="evidence" value="ECO:0007669"/>
    <property type="project" value="InterPro"/>
</dbReference>
<evidence type="ECO:0000256" key="1">
    <source>
        <dbReference type="ARBA" id="ARBA00000085"/>
    </source>
</evidence>
<dbReference type="Gene3D" id="3.30.565.10">
    <property type="entry name" value="Histidine kinase-like ATPase, C-terminal domain"/>
    <property type="match status" value="1"/>
</dbReference>
<evidence type="ECO:0000256" key="4">
    <source>
        <dbReference type="ARBA" id="ARBA00022553"/>
    </source>
</evidence>
<evidence type="ECO:0000259" key="8">
    <source>
        <dbReference type="PROSITE" id="PS50109"/>
    </source>
</evidence>
<dbReference type="InterPro" id="IPR003594">
    <property type="entry name" value="HATPase_dom"/>
</dbReference>
<dbReference type="InterPro" id="IPR036890">
    <property type="entry name" value="HATPase_C_sf"/>
</dbReference>
<gene>
    <name evidence="10" type="ORF">SAMN05660420_00120</name>
</gene>
<keyword evidence="7" id="KW-0472">Membrane</keyword>
<evidence type="ECO:0000313" key="11">
    <source>
        <dbReference type="Proteomes" id="UP000199409"/>
    </source>
</evidence>
<dbReference type="PANTHER" id="PTHR43065">
    <property type="entry name" value="SENSOR HISTIDINE KINASE"/>
    <property type="match status" value="1"/>
</dbReference>
<evidence type="ECO:0000256" key="3">
    <source>
        <dbReference type="ARBA" id="ARBA00012438"/>
    </source>
</evidence>
<dbReference type="Pfam" id="PF00672">
    <property type="entry name" value="HAMP"/>
    <property type="match status" value="1"/>
</dbReference>
<keyword evidence="5" id="KW-0808">Transferase</keyword>
<dbReference type="PANTHER" id="PTHR43065:SF42">
    <property type="entry name" value="TWO-COMPONENT SENSOR PPRA"/>
    <property type="match status" value="1"/>
</dbReference>
<dbReference type="SUPFAM" id="SSF55874">
    <property type="entry name" value="ATPase domain of HSP90 chaperone/DNA topoisomerase II/histidine kinase"/>
    <property type="match status" value="1"/>
</dbReference>
<dbReference type="PRINTS" id="PR00344">
    <property type="entry name" value="BCTRLSENSOR"/>
</dbReference>
<evidence type="ECO:0000256" key="7">
    <source>
        <dbReference type="SAM" id="Phobius"/>
    </source>
</evidence>
<dbReference type="InterPro" id="IPR003660">
    <property type="entry name" value="HAMP_dom"/>
</dbReference>
<dbReference type="PROSITE" id="PS50109">
    <property type="entry name" value="HIS_KIN"/>
    <property type="match status" value="1"/>
</dbReference>
<dbReference type="SUPFAM" id="SSF158472">
    <property type="entry name" value="HAMP domain-like"/>
    <property type="match status" value="1"/>
</dbReference>
<dbReference type="STRING" id="37625.SAMN05660420_00120"/>
<dbReference type="InterPro" id="IPR004358">
    <property type="entry name" value="Sig_transdc_His_kin-like_C"/>
</dbReference>
<keyword evidence="4" id="KW-0597">Phosphoprotein</keyword>
<dbReference type="InterPro" id="IPR003661">
    <property type="entry name" value="HisK_dim/P_dom"/>
</dbReference>
<proteinExistence type="predicted"/>
<dbReference type="RefSeq" id="WP_092343999.1">
    <property type="nucleotide sequence ID" value="NZ_FNQN01000001.1"/>
</dbReference>
<dbReference type="Gene3D" id="6.10.340.10">
    <property type="match status" value="1"/>
</dbReference>